<dbReference type="AlphaFoldDB" id="A0AAD5BP91"/>
<proteinExistence type="predicted"/>
<gene>
    <name evidence="2" type="ORF">M8C21_030195</name>
</gene>
<feature type="compositionally biased region" description="Polar residues" evidence="1">
    <location>
        <begin position="161"/>
        <end position="196"/>
    </location>
</feature>
<comment type="caution">
    <text evidence="2">The sequence shown here is derived from an EMBL/GenBank/DDBJ whole genome shotgun (WGS) entry which is preliminary data.</text>
</comment>
<name>A0AAD5BP91_AMBAR</name>
<reference evidence="2" key="1">
    <citation type="submission" date="2022-06" db="EMBL/GenBank/DDBJ databases">
        <title>Uncovering the hologenomic basis of an extraordinary plant invasion.</title>
        <authorList>
            <person name="Bieker V.C."/>
            <person name="Martin M.D."/>
            <person name="Gilbert T."/>
            <person name="Hodgins K."/>
            <person name="Battlay P."/>
            <person name="Petersen B."/>
            <person name="Wilson J."/>
        </authorList>
    </citation>
    <scope>NUCLEOTIDE SEQUENCE</scope>
    <source>
        <strain evidence="2">AA19_3_7</strain>
        <tissue evidence="2">Leaf</tissue>
    </source>
</reference>
<organism evidence="2 3">
    <name type="scientific">Ambrosia artemisiifolia</name>
    <name type="common">Common ragweed</name>
    <dbReference type="NCBI Taxonomy" id="4212"/>
    <lineage>
        <taxon>Eukaryota</taxon>
        <taxon>Viridiplantae</taxon>
        <taxon>Streptophyta</taxon>
        <taxon>Embryophyta</taxon>
        <taxon>Tracheophyta</taxon>
        <taxon>Spermatophyta</taxon>
        <taxon>Magnoliopsida</taxon>
        <taxon>eudicotyledons</taxon>
        <taxon>Gunneridae</taxon>
        <taxon>Pentapetalae</taxon>
        <taxon>asterids</taxon>
        <taxon>campanulids</taxon>
        <taxon>Asterales</taxon>
        <taxon>Asteraceae</taxon>
        <taxon>Asteroideae</taxon>
        <taxon>Heliantheae alliance</taxon>
        <taxon>Heliantheae</taxon>
        <taxon>Ambrosia</taxon>
    </lineage>
</organism>
<evidence type="ECO:0000256" key="1">
    <source>
        <dbReference type="SAM" id="MobiDB-lite"/>
    </source>
</evidence>
<sequence length="235" mass="25228">MLLLGFPDCGSSYYLLMQLEEDFRPLFKLLETQPDSSGKPDSSVTRVKNVDINHMHMLEGESSLSLLDYNALTSANDLGFNQTSDRSLLSDLAVESSGLSGFSSLVDEIFEQERRSSAPAFSVQSYNHGSGSMSSHMDNSVNLTSAGSNWNGSLYPTSNYKGRVPSASTSSITSRNTTMKKMTASKSDQEMVSGSPHSVEVGSYITGGPRVSAASARGNAFRNSVSTPGWSFVVS</sequence>
<dbReference type="Proteomes" id="UP001206925">
    <property type="component" value="Unassembled WGS sequence"/>
</dbReference>
<evidence type="ECO:0000313" key="2">
    <source>
        <dbReference type="EMBL" id="KAI7725976.1"/>
    </source>
</evidence>
<accession>A0AAD5BP91</accession>
<feature type="region of interest" description="Disordered" evidence="1">
    <location>
        <begin position="161"/>
        <end position="197"/>
    </location>
</feature>
<keyword evidence="3" id="KW-1185">Reference proteome</keyword>
<dbReference type="EMBL" id="JAMZMK010011795">
    <property type="protein sequence ID" value="KAI7725976.1"/>
    <property type="molecule type" value="Genomic_DNA"/>
</dbReference>
<protein>
    <submittedName>
        <fullName evidence="2">Uncharacterized protein</fullName>
    </submittedName>
</protein>
<evidence type="ECO:0000313" key="3">
    <source>
        <dbReference type="Proteomes" id="UP001206925"/>
    </source>
</evidence>